<dbReference type="PANTHER" id="PTHR43581">
    <property type="entry name" value="ATP/GTP PHOSPHATASE"/>
    <property type="match status" value="1"/>
</dbReference>
<keyword evidence="4" id="KW-1185">Reference proteome</keyword>
<dbReference type="PANTHER" id="PTHR43581:SF4">
    <property type="entry name" value="ATP_GTP PHOSPHATASE"/>
    <property type="match status" value="1"/>
</dbReference>
<evidence type="ECO:0000313" key="3">
    <source>
        <dbReference type="EMBL" id="QEE48960.1"/>
    </source>
</evidence>
<name>A0A5B9FPR4_9FLAO</name>
<dbReference type="InterPro" id="IPR034139">
    <property type="entry name" value="TOPRIM_OLD"/>
</dbReference>
<reference evidence="3 4" key="1">
    <citation type="submission" date="2019-08" db="EMBL/GenBank/DDBJ databases">
        <title>Flavobacterium alkalisoli sp. nov., isolated from rhizosphere soil of Suaeda salsa.</title>
        <authorList>
            <person name="Sun J.-Q."/>
            <person name="Xu L."/>
        </authorList>
    </citation>
    <scope>NUCLEOTIDE SEQUENCE [LARGE SCALE GENOMIC DNA]</scope>
    <source>
        <strain evidence="3 4">XS-5</strain>
    </source>
</reference>
<dbReference type="OrthoDB" id="9792800at2"/>
<dbReference type="InterPro" id="IPR051396">
    <property type="entry name" value="Bact_Antivir_Def_Nuclease"/>
</dbReference>
<proteinExistence type="predicted"/>
<evidence type="ECO:0000313" key="4">
    <source>
        <dbReference type="Proteomes" id="UP000321222"/>
    </source>
</evidence>
<dbReference type="EMBL" id="CP042831">
    <property type="protein sequence ID" value="QEE48960.1"/>
    <property type="molecule type" value="Genomic_DNA"/>
</dbReference>
<evidence type="ECO:0000259" key="1">
    <source>
        <dbReference type="Pfam" id="PF13175"/>
    </source>
</evidence>
<feature type="domain" description="Endonuclease GajA/Old nuclease/RecF-like AAA" evidence="1">
    <location>
        <begin position="1"/>
        <end position="389"/>
    </location>
</feature>
<sequence>MKLTAFQIVNYKSCNNVYLDLEVDNPNIFIGINDCGKSTILNAVGLLLEERAKFNFFQDDKTKKDLSNSPIKEDEFHKVLDSLGVSHLDYSENCCFLFGKFILEEHDAINDISTHLQWVLDEEENDTFFLCRKFDNSFRNSQYLLLTPRGKTDSAEYYKERATALSKIAKEKGADKPENRNGVGRFTSLELLRSIMKMDDLELVWSEYKFDKNIFPQYRYLDWHISMDQLTQITNDVMQAQIESDLKDARSYADDKRIQAQKKINKELETFKETFLRELPNIEKLKANIYFDVTPKITDLLINKKNSIGDIHIDSQGEGIKRQIWFQLIKWNALNAIQAQEKNKRFLWCFDEPETHLYPTAQRDFYDTIKKTTSANVQSLISTHSTIFVDKTILKSINKVDLNSGITTISKCNSVDDIYESLRLKNSDFLFYDKFIVVEGDTEESLIPHCFKLATGCSIEGQSIKIINLGGKDKIVQNALILEGILGEFKKTTNTVFYILDNDASFKLSTHQKEKYSPTFIGKQDIEDSISSTVWMAILENQLEKDLRLSIDEIDDIKNSIKSDAEEDSKKKFYPALIQSVRKKMIDIGRGDFHTIDEALPSKGLESGKLIAKFLDDVQYLPENLIKICEKIMDSD</sequence>
<dbReference type="Pfam" id="PF13175">
    <property type="entry name" value="AAA_15"/>
    <property type="match status" value="1"/>
</dbReference>
<dbReference type="InterPro" id="IPR041685">
    <property type="entry name" value="AAA_GajA/Old/RecF-like"/>
</dbReference>
<gene>
    <name evidence="3" type="ORF">FUA48_05010</name>
</gene>
<dbReference type="Pfam" id="PF20469">
    <property type="entry name" value="OLD-like_TOPRIM"/>
    <property type="match status" value="1"/>
</dbReference>
<dbReference type="AlphaFoldDB" id="A0A5B9FPR4"/>
<dbReference type="Proteomes" id="UP000321222">
    <property type="component" value="Chromosome"/>
</dbReference>
<dbReference type="SUPFAM" id="SSF52540">
    <property type="entry name" value="P-loop containing nucleoside triphosphate hydrolases"/>
    <property type="match status" value="1"/>
</dbReference>
<dbReference type="RefSeq" id="WP_147582531.1">
    <property type="nucleotide sequence ID" value="NZ_CP042831.1"/>
</dbReference>
<dbReference type="KEGG" id="fak:FUA48_05010"/>
<evidence type="ECO:0000259" key="2">
    <source>
        <dbReference type="Pfam" id="PF20469"/>
    </source>
</evidence>
<dbReference type="InterPro" id="IPR027417">
    <property type="entry name" value="P-loop_NTPase"/>
</dbReference>
<accession>A0A5B9FPR4</accession>
<dbReference type="Gene3D" id="3.40.50.300">
    <property type="entry name" value="P-loop containing nucleotide triphosphate hydrolases"/>
    <property type="match status" value="1"/>
</dbReference>
<protein>
    <submittedName>
        <fullName evidence="3">AAA family ATPase</fullName>
    </submittedName>
</protein>
<organism evidence="3 4">
    <name type="scientific">Flavobacterium alkalisoli</name>
    <dbReference type="NCBI Taxonomy" id="2602769"/>
    <lineage>
        <taxon>Bacteria</taxon>
        <taxon>Pseudomonadati</taxon>
        <taxon>Bacteroidota</taxon>
        <taxon>Flavobacteriia</taxon>
        <taxon>Flavobacteriales</taxon>
        <taxon>Flavobacteriaceae</taxon>
        <taxon>Flavobacterium</taxon>
    </lineage>
</organism>
<feature type="domain" description="OLD protein-like TOPRIM" evidence="2">
    <location>
        <begin position="430"/>
        <end position="484"/>
    </location>
</feature>